<evidence type="ECO:0000256" key="7">
    <source>
        <dbReference type="ARBA" id="ARBA00023065"/>
    </source>
</evidence>
<reference evidence="11" key="1">
    <citation type="submission" date="2021-01" db="EMBL/GenBank/DDBJ databases">
        <authorList>
            <person name="Corre E."/>
            <person name="Pelletier E."/>
            <person name="Niang G."/>
            <person name="Scheremetjew M."/>
            <person name="Finn R."/>
            <person name="Kale V."/>
            <person name="Holt S."/>
            <person name="Cochrane G."/>
            <person name="Meng A."/>
            <person name="Brown T."/>
            <person name="Cohen L."/>
        </authorList>
    </citation>
    <scope>NUCLEOTIDE SEQUENCE</scope>
    <source>
        <strain evidence="11">RCC856</strain>
    </source>
</reference>
<accession>A0A7S2Z3K7</accession>
<evidence type="ECO:0000256" key="5">
    <source>
        <dbReference type="ARBA" id="ARBA00022729"/>
    </source>
</evidence>
<evidence type="ECO:0000256" key="6">
    <source>
        <dbReference type="ARBA" id="ARBA00022989"/>
    </source>
</evidence>
<evidence type="ECO:0000256" key="4">
    <source>
        <dbReference type="ARBA" id="ARBA00022692"/>
    </source>
</evidence>
<feature type="transmembrane region" description="Helical" evidence="9">
    <location>
        <begin position="203"/>
        <end position="224"/>
    </location>
</feature>
<keyword evidence="3" id="KW-0050">Antiport</keyword>
<dbReference type="Gene3D" id="1.20.1530.20">
    <property type="match status" value="1"/>
</dbReference>
<feature type="transmembrane region" description="Helical" evidence="9">
    <location>
        <begin position="140"/>
        <end position="160"/>
    </location>
</feature>
<dbReference type="InterPro" id="IPR045158">
    <property type="entry name" value="KEA4/5/6-like"/>
</dbReference>
<keyword evidence="4 9" id="KW-0812">Transmembrane</keyword>
<evidence type="ECO:0000259" key="10">
    <source>
        <dbReference type="Pfam" id="PF00999"/>
    </source>
</evidence>
<evidence type="ECO:0000313" key="11">
    <source>
        <dbReference type="EMBL" id="CAE0021250.1"/>
    </source>
</evidence>
<name>A0A7S2Z3K7_9CHLO</name>
<dbReference type="PANTHER" id="PTHR16254:SF14">
    <property type="entry name" value="TRANSMEMBRANE AND COILED-COIL DOMAIN-CONTAINING PROTEIN 3"/>
    <property type="match status" value="1"/>
</dbReference>
<keyword evidence="6 9" id="KW-1133">Transmembrane helix</keyword>
<organism evidence="11">
    <name type="scientific">Chloropicon laureae</name>
    <dbReference type="NCBI Taxonomy" id="464258"/>
    <lineage>
        <taxon>Eukaryota</taxon>
        <taxon>Viridiplantae</taxon>
        <taxon>Chlorophyta</taxon>
        <taxon>Chloropicophyceae</taxon>
        <taxon>Chloropicales</taxon>
        <taxon>Chloropicaceae</taxon>
        <taxon>Chloropicon</taxon>
    </lineage>
</organism>
<dbReference type="InterPro" id="IPR006153">
    <property type="entry name" value="Cation/H_exchanger_TM"/>
</dbReference>
<evidence type="ECO:0000256" key="3">
    <source>
        <dbReference type="ARBA" id="ARBA00022449"/>
    </source>
</evidence>
<dbReference type="GO" id="GO:0016020">
    <property type="term" value="C:membrane"/>
    <property type="evidence" value="ECO:0007669"/>
    <property type="project" value="UniProtKB-SubCell"/>
</dbReference>
<dbReference type="GO" id="GO:0015386">
    <property type="term" value="F:potassium:proton antiporter activity"/>
    <property type="evidence" value="ECO:0007669"/>
    <property type="project" value="InterPro"/>
</dbReference>
<proteinExistence type="predicted"/>
<evidence type="ECO:0000256" key="2">
    <source>
        <dbReference type="ARBA" id="ARBA00022448"/>
    </source>
</evidence>
<feature type="transmembrane region" description="Helical" evidence="9">
    <location>
        <begin position="63"/>
        <end position="82"/>
    </location>
</feature>
<protein>
    <recommendedName>
        <fullName evidence="10">Cation/H+ exchanger transmembrane domain-containing protein</fullName>
    </recommendedName>
</protein>
<dbReference type="PANTHER" id="PTHR16254">
    <property type="entry name" value="POTASSIUM/PROTON ANTIPORTER-RELATED"/>
    <property type="match status" value="1"/>
</dbReference>
<feature type="transmembrane region" description="Helical" evidence="9">
    <location>
        <begin position="116"/>
        <end position="134"/>
    </location>
</feature>
<keyword evidence="2" id="KW-0813">Transport</keyword>
<dbReference type="InterPro" id="IPR038770">
    <property type="entry name" value="Na+/solute_symporter_sf"/>
</dbReference>
<comment type="subcellular location">
    <subcellularLocation>
        <location evidence="1">Membrane</location>
        <topology evidence="1">Multi-pass membrane protein</topology>
    </subcellularLocation>
</comment>
<sequence>MVGLLFALLPLFGGTDMDARDRFSFVFSLLASLAGFLVLCFALSRVVMPPLLHWIQRRCSLEVHRLFSIAFCFSVATFAGFVGVSEELGAFAAGAIIGSTCHASKTLENVNQMETVFVALFLGSIGIIMSPAFLARHLLWLFASFVTCVATKTTIFFAVIHSFGQTPLMTSLGIGLSLTPISEFAFVILSASYKMKMITRQWYMLFLGVCGLSMLISPFTSALLPFGKHPQRRHTNGNGRPVNAEPETLAPCGGERSHCNLTEIEVQPVVRKQTGAHTR</sequence>
<evidence type="ECO:0000256" key="1">
    <source>
        <dbReference type="ARBA" id="ARBA00004141"/>
    </source>
</evidence>
<feature type="transmembrane region" description="Helical" evidence="9">
    <location>
        <begin position="172"/>
        <end position="191"/>
    </location>
</feature>
<feature type="domain" description="Cation/H+ exchanger transmembrane" evidence="10">
    <location>
        <begin position="4"/>
        <end position="220"/>
    </location>
</feature>
<evidence type="ECO:0000256" key="8">
    <source>
        <dbReference type="ARBA" id="ARBA00023136"/>
    </source>
</evidence>
<keyword evidence="5" id="KW-0732">Signal</keyword>
<keyword evidence="7" id="KW-0406">Ion transport</keyword>
<feature type="transmembrane region" description="Helical" evidence="9">
    <location>
        <begin position="23"/>
        <end position="43"/>
    </location>
</feature>
<dbReference type="Pfam" id="PF00999">
    <property type="entry name" value="Na_H_Exchanger"/>
    <property type="match status" value="1"/>
</dbReference>
<evidence type="ECO:0000256" key="9">
    <source>
        <dbReference type="SAM" id="Phobius"/>
    </source>
</evidence>
<dbReference type="EMBL" id="HBHU01008244">
    <property type="protein sequence ID" value="CAE0021250.1"/>
    <property type="molecule type" value="Transcribed_RNA"/>
</dbReference>
<keyword evidence="8 9" id="KW-0472">Membrane</keyword>
<dbReference type="AlphaFoldDB" id="A0A7S2Z3K7"/>
<gene>
    <name evidence="11" type="ORF">CLAU1311_LOCUS5335</name>
</gene>